<dbReference type="InterPro" id="IPR009057">
    <property type="entry name" value="Homeodomain-like_sf"/>
</dbReference>
<dbReference type="EMBL" id="CP031092">
    <property type="protein sequence ID" value="AXF55688.1"/>
    <property type="molecule type" value="Genomic_DNA"/>
</dbReference>
<dbReference type="Pfam" id="PF00440">
    <property type="entry name" value="TetR_N"/>
    <property type="match status" value="1"/>
</dbReference>
<feature type="DNA-binding region" description="H-T-H motif" evidence="3">
    <location>
        <begin position="41"/>
        <end position="60"/>
    </location>
</feature>
<accession>A0A345BXK7</accession>
<reference evidence="5 6" key="1">
    <citation type="journal article" date="2018" name="J. Microbiol.">
        <title>Salicibibacter kimchii gen. nov., sp. nov., a moderately halophilic and alkalitolerant bacterium in the family Bacillaceae, isolated from kimchi.</title>
        <authorList>
            <person name="Jang J.Y."/>
            <person name="Oh Y.J."/>
            <person name="Lim S.K."/>
            <person name="Park H.K."/>
            <person name="Lee C."/>
            <person name="Kim J.Y."/>
            <person name="Lee M.A."/>
            <person name="Choi H.J."/>
        </authorList>
    </citation>
    <scope>NUCLEOTIDE SEQUENCE [LARGE SCALE GENOMIC DNA]</scope>
    <source>
        <strain evidence="5 6">NKC1-1</strain>
    </source>
</reference>
<dbReference type="Proteomes" id="UP000252100">
    <property type="component" value="Chromosome"/>
</dbReference>
<dbReference type="GO" id="GO:0003677">
    <property type="term" value="F:DNA binding"/>
    <property type="evidence" value="ECO:0007669"/>
    <property type="project" value="UniProtKB-UniRule"/>
</dbReference>
<dbReference type="Gene3D" id="1.10.357.10">
    <property type="entry name" value="Tetracycline Repressor, domain 2"/>
    <property type="match status" value="1"/>
</dbReference>
<dbReference type="PANTHER" id="PTHR43479:SF11">
    <property type="entry name" value="ACREF_ENVCD OPERON REPRESSOR-RELATED"/>
    <property type="match status" value="1"/>
</dbReference>
<gene>
    <name evidence="5" type="ORF">DT065_06400</name>
</gene>
<evidence type="ECO:0000313" key="6">
    <source>
        <dbReference type="Proteomes" id="UP000252100"/>
    </source>
</evidence>
<sequence>MKIYMAPLNEEQLDKKKRERKEQIMRAALKVFADNGVKLTKISMIAKEAKVSHGLVYHYFDSKDEILYESIEYGMQENMVEQFFNDLNDSRRTPLEKIKQFTRFAFKESDTGISNMVFRIVQQLNVVNGLPDHIHELVENAGKFYIEALTPLFLDGQKRGEIIQGDTEELLGVYLTVLSSIMADDPSFWRENLEWKVEILLRMISIR</sequence>
<dbReference type="InterPro" id="IPR036271">
    <property type="entry name" value="Tet_transcr_reg_TetR-rel_C_sf"/>
</dbReference>
<dbReference type="PROSITE" id="PS50977">
    <property type="entry name" value="HTH_TETR_2"/>
    <property type="match status" value="1"/>
</dbReference>
<keyword evidence="6" id="KW-1185">Reference proteome</keyword>
<evidence type="ECO:0000256" key="2">
    <source>
        <dbReference type="ARBA" id="ARBA00023125"/>
    </source>
</evidence>
<dbReference type="PRINTS" id="PR00455">
    <property type="entry name" value="HTHTETR"/>
</dbReference>
<proteinExistence type="predicted"/>
<protein>
    <submittedName>
        <fullName evidence="5">TetR/AcrR family transcriptional regulator</fullName>
    </submittedName>
</protein>
<dbReference type="SUPFAM" id="SSF48498">
    <property type="entry name" value="Tetracyclin repressor-like, C-terminal domain"/>
    <property type="match status" value="1"/>
</dbReference>
<evidence type="ECO:0000313" key="5">
    <source>
        <dbReference type="EMBL" id="AXF55688.1"/>
    </source>
</evidence>
<dbReference type="SUPFAM" id="SSF46689">
    <property type="entry name" value="Homeodomain-like"/>
    <property type="match status" value="1"/>
</dbReference>
<evidence type="ECO:0000256" key="1">
    <source>
        <dbReference type="ARBA" id="ARBA00022491"/>
    </source>
</evidence>
<name>A0A345BXK7_9BACI</name>
<evidence type="ECO:0000256" key="3">
    <source>
        <dbReference type="PROSITE-ProRule" id="PRU00335"/>
    </source>
</evidence>
<evidence type="ECO:0000259" key="4">
    <source>
        <dbReference type="PROSITE" id="PS50977"/>
    </source>
</evidence>
<keyword evidence="1" id="KW-0678">Repressor</keyword>
<feature type="domain" description="HTH tetR-type" evidence="4">
    <location>
        <begin position="18"/>
        <end position="78"/>
    </location>
</feature>
<dbReference type="InterPro" id="IPR050624">
    <property type="entry name" value="HTH-type_Tx_Regulator"/>
</dbReference>
<organism evidence="5 6">
    <name type="scientific">Salicibibacter kimchii</name>
    <dbReference type="NCBI Taxonomy" id="2099786"/>
    <lineage>
        <taxon>Bacteria</taxon>
        <taxon>Bacillati</taxon>
        <taxon>Bacillota</taxon>
        <taxon>Bacilli</taxon>
        <taxon>Bacillales</taxon>
        <taxon>Bacillaceae</taxon>
        <taxon>Salicibibacter</taxon>
    </lineage>
</organism>
<dbReference type="KEGG" id="rue:DT065_06400"/>
<keyword evidence="2 3" id="KW-0238">DNA-binding</keyword>
<dbReference type="PANTHER" id="PTHR43479">
    <property type="entry name" value="ACREF/ENVCD OPERON REPRESSOR-RELATED"/>
    <property type="match status" value="1"/>
</dbReference>
<dbReference type="InterPro" id="IPR001647">
    <property type="entry name" value="HTH_TetR"/>
</dbReference>
<dbReference type="AlphaFoldDB" id="A0A345BXK7"/>